<evidence type="ECO:0008006" key="4">
    <source>
        <dbReference type="Google" id="ProtNLM"/>
    </source>
</evidence>
<organism evidence="2 3">
    <name type="scientific">Dunaliella salina</name>
    <name type="common">Green alga</name>
    <name type="synonym">Protococcus salinus</name>
    <dbReference type="NCBI Taxonomy" id="3046"/>
    <lineage>
        <taxon>Eukaryota</taxon>
        <taxon>Viridiplantae</taxon>
        <taxon>Chlorophyta</taxon>
        <taxon>core chlorophytes</taxon>
        <taxon>Chlorophyceae</taxon>
        <taxon>CS clade</taxon>
        <taxon>Chlamydomonadales</taxon>
        <taxon>Dunaliellaceae</taxon>
        <taxon>Dunaliella</taxon>
    </lineage>
</organism>
<reference evidence="2" key="1">
    <citation type="submission" date="2017-08" db="EMBL/GenBank/DDBJ databases">
        <authorList>
            <person name="Polle J.E."/>
            <person name="Barry K."/>
            <person name="Cushman J."/>
            <person name="Schmutz J."/>
            <person name="Tran D."/>
            <person name="Hathwaick L.T."/>
            <person name="Yim W.C."/>
            <person name="Jenkins J."/>
            <person name="Mckie-Krisberg Z.M."/>
            <person name="Prochnik S."/>
            <person name="Lindquist E."/>
            <person name="Dockter R.B."/>
            <person name="Adam C."/>
            <person name="Molina H."/>
            <person name="Bunkerborg J."/>
            <person name="Jin E."/>
            <person name="Buchheim M."/>
            <person name="Magnuson J."/>
        </authorList>
    </citation>
    <scope>NUCLEOTIDE SEQUENCE</scope>
    <source>
        <strain evidence="2">CCAP 19/18</strain>
    </source>
</reference>
<gene>
    <name evidence="2" type="ORF">DUNSADRAFT_6402</name>
</gene>
<evidence type="ECO:0000313" key="3">
    <source>
        <dbReference type="Proteomes" id="UP000815325"/>
    </source>
</evidence>
<proteinExistence type="predicted"/>
<comment type="caution">
    <text evidence="2">The sequence shown here is derived from an EMBL/GenBank/DDBJ whole genome shotgun (WGS) entry which is preliminary data.</text>
</comment>
<sequence>MQSQKFSFGPTHMPRMSHRMRAPMARAASNSAARRPASTKALPEAATALTLAILPWIDGCDQGLNSNACGGTSSSGHCQSMYQSATPAGMCSFRQAVLKLPAPPVHSFPQASIPTLASAATVQQLNCSPFLDDSKGCSNHPELAPSSSHLVSKMVPIAYIADSLQTLGEAESISSVRSGLEGSTHTSLVPVRDMDRGIWADARPCELVPGAGSSSEITSSSRTNSHPGIAGPGRSDIGQDEGSAQTRQAAPAAELLSDEARGFLRDELDAELQKRTRELTEAAWQTLE</sequence>
<feature type="compositionally biased region" description="Low complexity" evidence="1">
    <location>
        <begin position="213"/>
        <end position="225"/>
    </location>
</feature>
<dbReference type="Proteomes" id="UP000815325">
    <property type="component" value="Unassembled WGS sequence"/>
</dbReference>
<name>A0ABQ7H6S8_DUNSA</name>
<keyword evidence="3" id="KW-1185">Reference proteome</keyword>
<evidence type="ECO:0000313" key="2">
    <source>
        <dbReference type="EMBL" id="KAF5842552.1"/>
    </source>
</evidence>
<dbReference type="EMBL" id="MU069459">
    <property type="protein sequence ID" value="KAF5842552.1"/>
    <property type="molecule type" value="Genomic_DNA"/>
</dbReference>
<feature type="region of interest" description="Disordered" evidence="1">
    <location>
        <begin position="209"/>
        <end position="258"/>
    </location>
</feature>
<protein>
    <recommendedName>
        <fullName evidence="4">Encoded protein</fullName>
    </recommendedName>
</protein>
<evidence type="ECO:0000256" key="1">
    <source>
        <dbReference type="SAM" id="MobiDB-lite"/>
    </source>
</evidence>
<accession>A0ABQ7H6S8</accession>